<comment type="caution">
    <text evidence="1">The sequence shown here is derived from an EMBL/GenBank/DDBJ whole genome shotgun (WGS) entry which is preliminary data.</text>
</comment>
<sequence>MEQLNIYEAREFTEFFLTKEGYLTPIHFSFPTDDKGEIVGKYINAYDLVMALGYVYYMKAWEKIKTEQGIKVEYSFTITGGGAEDEIIFQEDFLTYNQVVIMLSRINKIGIKERRRLLKFIKDSI</sequence>
<dbReference type="RefSeq" id="WP_190475451.1">
    <property type="nucleotide sequence ID" value="NZ_JACJSG010000028.1"/>
</dbReference>
<protein>
    <submittedName>
        <fullName evidence="1">Uncharacterized protein</fullName>
    </submittedName>
</protein>
<gene>
    <name evidence="1" type="ORF">H6G83_19775</name>
</gene>
<keyword evidence="2" id="KW-1185">Reference proteome</keyword>
<proteinExistence type="predicted"/>
<organism evidence="1 2">
    <name type="scientific">Anabaena azotica FACHB-119</name>
    <dbReference type="NCBI Taxonomy" id="947527"/>
    <lineage>
        <taxon>Bacteria</taxon>
        <taxon>Bacillati</taxon>
        <taxon>Cyanobacteriota</taxon>
        <taxon>Cyanophyceae</taxon>
        <taxon>Nostocales</taxon>
        <taxon>Nostocaceae</taxon>
        <taxon>Anabaena</taxon>
        <taxon>Anabaena azotica</taxon>
    </lineage>
</organism>
<reference evidence="1 2" key="1">
    <citation type="journal article" date="2020" name="ISME J.">
        <title>Comparative genomics reveals insights into cyanobacterial evolution and habitat adaptation.</title>
        <authorList>
            <person name="Chen M.Y."/>
            <person name="Teng W.K."/>
            <person name="Zhao L."/>
            <person name="Hu C.X."/>
            <person name="Zhou Y.K."/>
            <person name="Han B.P."/>
            <person name="Song L.R."/>
            <person name="Shu W.S."/>
        </authorList>
    </citation>
    <scope>NUCLEOTIDE SEQUENCE [LARGE SCALE GENOMIC DNA]</scope>
    <source>
        <strain evidence="1 2">FACHB-119</strain>
    </source>
</reference>
<evidence type="ECO:0000313" key="1">
    <source>
        <dbReference type="EMBL" id="MBD2502815.1"/>
    </source>
</evidence>
<accession>A0ABR8D6Q6</accession>
<name>A0ABR8D6Q6_9NOST</name>
<dbReference type="Proteomes" id="UP000661112">
    <property type="component" value="Unassembled WGS sequence"/>
</dbReference>
<evidence type="ECO:0000313" key="2">
    <source>
        <dbReference type="Proteomes" id="UP000661112"/>
    </source>
</evidence>
<dbReference type="EMBL" id="JACJSG010000028">
    <property type="protein sequence ID" value="MBD2502815.1"/>
    <property type="molecule type" value="Genomic_DNA"/>
</dbReference>